<evidence type="ECO:0000256" key="2">
    <source>
        <dbReference type="ARBA" id="ARBA00022448"/>
    </source>
</evidence>
<feature type="domain" description="ABC transporter" evidence="8">
    <location>
        <begin position="10"/>
        <end position="250"/>
    </location>
</feature>
<dbReference type="PANTHER" id="PTHR43820:SF4">
    <property type="entry name" value="HIGH-AFFINITY BRANCHED-CHAIN AMINO ACID TRANSPORT ATP-BINDING PROTEIN LIVF"/>
    <property type="match status" value="1"/>
</dbReference>
<keyword evidence="2" id="KW-0813">Transport</keyword>
<keyword evidence="7" id="KW-0029">Amino-acid transport</keyword>
<dbReference type="GO" id="GO:0015807">
    <property type="term" value="P:L-amino acid transport"/>
    <property type="evidence" value="ECO:0007669"/>
    <property type="project" value="TreeGrafter"/>
</dbReference>
<evidence type="ECO:0000256" key="6">
    <source>
        <dbReference type="ARBA" id="ARBA00022840"/>
    </source>
</evidence>
<dbReference type="InterPro" id="IPR003593">
    <property type="entry name" value="AAA+_ATPase"/>
</dbReference>
<reference evidence="9 10" key="1">
    <citation type="submission" date="2015-03" db="EMBL/GenBank/DDBJ databases">
        <title>Draft Genome Sequence of Burkholderia andropogonis type strain ICMP2807, isolated from Sorghum bicolor.</title>
        <authorList>
            <person name="Lopes-Santos L."/>
            <person name="Castro D.B."/>
            <person name="Ottoboni L.M."/>
            <person name="Park D."/>
            <person name="Weirc B.S."/>
            <person name="Destefano S.A."/>
        </authorList>
    </citation>
    <scope>NUCLEOTIDE SEQUENCE [LARGE SCALE GENOMIC DNA]</scope>
    <source>
        <strain evidence="9 10">ICMP2807</strain>
    </source>
</reference>
<keyword evidence="4" id="KW-0997">Cell inner membrane</keyword>
<keyword evidence="10" id="KW-1185">Reference proteome</keyword>
<dbReference type="PANTHER" id="PTHR43820">
    <property type="entry name" value="HIGH-AFFINITY BRANCHED-CHAIN AMINO ACID TRANSPORT ATP-BINDING PROTEIN LIVF"/>
    <property type="match status" value="1"/>
</dbReference>
<dbReference type="GO" id="GO:0005524">
    <property type="term" value="F:ATP binding"/>
    <property type="evidence" value="ECO:0007669"/>
    <property type="project" value="UniProtKB-KW"/>
</dbReference>
<evidence type="ECO:0000256" key="4">
    <source>
        <dbReference type="ARBA" id="ARBA00022519"/>
    </source>
</evidence>
<evidence type="ECO:0000313" key="9">
    <source>
        <dbReference type="EMBL" id="KKB63272.1"/>
    </source>
</evidence>
<organism evidence="9 10">
    <name type="scientific">Robbsia andropogonis</name>
    <dbReference type="NCBI Taxonomy" id="28092"/>
    <lineage>
        <taxon>Bacteria</taxon>
        <taxon>Pseudomonadati</taxon>
        <taxon>Pseudomonadota</taxon>
        <taxon>Betaproteobacteria</taxon>
        <taxon>Burkholderiales</taxon>
        <taxon>Burkholderiaceae</taxon>
        <taxon>Robbsia</taxon>
    </lineage>
</organism>
<dbReference type="InterPro" id="IPR052156">
    <property type="entry name" value="BCAA_Transport_ATP-bd_LivF"/>
</dbReference>
<comment type="caution">
    <text evidence="9">The sequence shown here is derived from an EMBL/GenBank/DDBJ whole genome shotgun (WGS) entry which is preliminary data.</text>
</comment>
<keyword evidence="3" id="KW-1003">Cell membrane</keyword>
<dbReference type="InterPro" id="IPR027417">
    <property type="entry name" value="P-loop_NTPase"/>
</dbReference>
<dbReference type="PROSITE" id="PS50893">
    <property type="entry name" value="ABC_TRANSPORTER_2"/>
    <property type="match status" value="1"/>
</dbReference>
<dbReference type="RefSeq" id="WP_024903153.1">
    <property type="nucleotide sequence ID" value="NZ_CADFGU010000007.1"/>
</dbReference>
<dbReference type="GO" id="GO:0016887">
    <property type="term" value="F:ATP hydrolysis activity"/>
    <property type="evidence" value="ECO:0007669"/>
    <property type="project" value="InterPro"/>
</dbReference>
<evidence type="ECO:0000256" key="7">
    <source>
        <dbReference type="ARBA" id="ARBA00022970"/>
    </source>
</evidence>
<proteinExistence type="inferred from homology"/>
<sequence length="253" mass="27042">MNTSSQSALLAVDDLHVTYDGIISALRGVSLSVAEGDIAALLGSNGAGKSTTLKAISRLIGAERGEITRGSICYRGCDLAQTPPWRLASQGLVQVLEGRRCFTHLSVEENLRLAAFVRRPSNAALKQDLERVYTLFPRLKTRRTALTGLTSGGEQQMVAIGRALMARPTLILLDEPSMGLAPQLVEEIFDAIAALNRDSGVSFLLAEQNSALALRFARYAYVLENGRVVASGNADVLGTLDQLHAAYLGTETG</sequence>
<name>A0A0F5K138_9BURK</name>
<dbReference type="STRING" id="28092.WM40_12235"/>
<keyword evidence="4" id="KW-0472">Membrane</keyword>
<dbReference type="GO" id="GO:0015658">
    <property type="term" value="F:branched-chain amino acid transmembrane transporter activity"/>
    <property type="evidence" value="ECO:0007669"/>
    <property type="project" value="TreeGrafter"/>
</dbReference>
<evidence type="ECO:0000256" key="5">
    <source>
        <dbReference type="ARBA" id="ARBA00022741"/>
    </source>
</evidence>
<evidence type="ECO:0000313" key="10">
    <source>
        <dbReference type="Proteomes" id="UP000033618"/>
    </source>
</evidence>
<keyword evidence="6 9" id="KW-0067">ATP-binding</keyword>
<keyword evidence="5" id="KW-0547">Nucleotide-binding</keyword>
<evidence type="ECO:0000256" key="3">
    <source>
        <dbReference type="ARBA" id="ARBA00022475"/>
    </source>
</evidence>
<evidence type="ECO:0000259" key="8">
    <source>
        <dbReference type="PROSITE" id="PS50893"/>
    </source>
</evidence>
<dbReference type="AlphaFoldDB" id="A0A0F5K138"/>
<dbReference type="Gene3D" id="3.40.50.300">
    <property type="entry name" value="P-loop containing nucleotide triphosphate hydrolases"/>
    <property type="match status" value="1"/>
</dbReference>
<dbReference type="SUPFAM" id="SSF52540">
    <property type="entry name" value="P-loop containing nucleoside triphosphate hydrolases"/>
    <property type="match status" value="1"/>
</dbReference>
<protein>
    <submittedName>
        <fullName evidence="9">Branched-chain amino acid ABC transporter ATP-binding protein</fullName>
    </submittedName>
</protein>
<dbReference type="SMART" id="SM00382">
    <property type="entry name" value="AAA"/>
    <property type="match status" value="1"/>
</dbReference>
<dbReference type="Proteomes" id="UP000033618">
    <property type="component" value="Unassembled WGS sequence"/>
</dbReference>
<dbReference type="PATRIC" id="fig|28092.6.peg.2877"/>
<dbReference type="EMBL" id="LAQU01000011">
    <property type="protein sequence ID" value="KKB63272.1"/>
    <property type="molecule type" value="Genomic_DNA"/>
</dbReference>
<dbReference type="OrthoDB" id="9776369at2"/>
<accession>A0A0F5K138</accession>
<dbReference type="Pfam" id="PF00005">
    <property type="entry name" value="ABC_tran"/>
    <property type="match status" value="1"/>
</dbReference>
<gene>
    <name evidence="9" type="ORF">WM40_12235</name>
</gene>
<dbReference type="InterPro" id="IPR003439">
    <property type="entry name" value="ABC_transporter-like_ATP-bd"/>
</dbReference>
<comment type="similarity">
    <text evidence="1">Belongs to the ABC transporter superfamily.</text>
</comment>
<dbReference type="CDD" id="cd03224">
    <property type="entry name" value="ABC_TM1139_LivF_branched"/>
    <property type="match status" value="1"/>
</dbReference>
<evidence type="ECO:0000256" key="1">
    <source>
        <dbReference type="ARBA" id="ARBA00005417"/>
    </source>
</evidence>